<dbReference type="InterPro" id="IPR003171">
    <property type="entry name" value="Mehydrof_redctse-like"/>
</dbReference>
<keyword evidence="5 6" id="KW-0560">Oxidoreductase</keyword>
<keyword evidence="4 6" id="KW-0274">FAD</keyword>
<dbReference type="Proteomes" id="UP000238916">
    <property type="component" value="Unassembled WGS sequence"/>
</dbReference>
<protein>
    <recommendedName>
        <fullName evidence="6">Methylenetetrahydrofolate reductase</fullName>
    </recommendedName>
</protein>
<evidence type="ECO:0000313" key="8">
    <source>
        <dbReference type="Proteomes" id="UP000238916"/>
    </source>
</evidence>
<dbReference type="UniPathway" id="UPA00193"/>
<evidence type="ECO:0000256" key="3">
    <source>
        <dbReference type="ARBA" id="ARBA00022630"/>
    </source>
</evidence>
<evidence type="ECO:0000256" key="1">
    <source>
        <dbReference type="ARBA" id="ARBA00001974"/>
    </source>
</evidence>
<proteinExistence type="inferred from homology"/>
<comment type="pathway">
    <text evidence="2 6">One-carbon metabolism; tetrahydrofolate interconversion.</text>
</comment>
<dbReference type="SUPFAM" id="SSF51730">
    <property type="entry name" value="FAD-linked oxidoreductase"/>
    <property type="match status" value="1"/>
</dbReference>
<dbReference type="PANTHER" id="PTHR38755:SF1">
    <property type="entry name" value="METHYLENE-TETRAHYDROFOLATE REDUCTASE C-TERMINAL DOMAIN-CONTAINING PROTEIN"/>
    <property type="match status" value="1"/>
</dbReference>
<dbReference type="EMBL" id="OMOF01000889">
    <property type="protein sequence ID" value="SPF56295.1"/>
    <property type="molecule type" value="Genomic_DNA"/>
</dbReference>
<evidence type="ECO:0000256" key="6">
    <source>
        <dbReference type="RuleBase" id="RU003862"/>
    </source>
</evidence>
<organism evidence="7 8">
    <name type="scientific">Candidatus Desulfosporosinus infrequens</name>
    <dbReference type="NCBI Taxonomy" id="2043169"/>
    <lineage>
        <taxon>Bacteria</taxon>
        <taxon>Bacillati</taxon>
        <taxon>Bacillota</taxon>
        <taxon>Clostridia</taxon>
        <taxon>Eubacteriales</taxon>
        <taxon>Desulfitobacteriaceae</taxon>
        <taxon>Desulfosporosinus</taxon>
    </lineage>
</organism>
<comment type="similarity">
    <text evidence="6">Belongs to the methylenetetrahydrofolate reductase family.</text>
</comment>
<evidence type="ECO:0000313" key="7">
    <source>
        <dbReference type="EMBL" id="SPF56295.1"/>
    </source>
</evidence>
<comment type="cofactor">
    <cofactor evidence="1 6">
        <name>FAD</name>
        <dbReference type="ChEBI" id="CHEBI:57692"/>
    </cofactor>
</comment>
<dbReference type="GO" id="GO:0006555">
    <property type="term" value="P:methionine metabolic process"/>
    <property type="evidence" value="ECO:0007669"/>
    <property type="project" value="InterPro"/>
</dbReference>
<dbReference type="PANTHER" id="PTHR38755">
    <property type="entry name" value="5,10-METHYLENETETRAHYDROFOLATE REDUCTASE"/>
    <property type="match status" value="1"/>
</dbReference>
<name>A0A2U3LWJ8_9FIRM</name>
<reference evidence="8" key="1">
    <citation type="submission" date="2018-02" db="EMBL/GenBank/DDBJ databases">
        <authorList>
            <person name="Hausmann B."/>
        </authorList>
    </citation>
    <scope>NUCLEOTIDE SEQUENCE [LARGE SCALE GENOMIC DNA]</scope>
    <source>
        <strain evidence="8">Peat soil MAG SbF1</strain>
    </source>
</reference>
<evidence type="ECO:0000256" key="2">
    <source>
        <dbReference type="ARBA" id="ARBA00004777"/>
    </source>
</evidence>
<sequence>MEKAKVRDLKSKFRHGDFVFTTELGAIEGTQIEDRISKAKDYVGLDAINVHDCPNGNLRMNSVMAASILKRELGIEAIPHYTCRDRSLLGTQADLLGAHALGIRSILATTGDVPQHGPYKGSKAVYNYNSYELIKLIRNLNSG</sequence>
<evidence type="ECO:0000256" key="4">
    <source>
        <dbReference type="ARBA" id="ARBA00022827"/>
    </source>
</evidence>
<accession>A0A2U3LWJ8</accession>
<dbReference type="Pfam" id="PF02219">
    <property type="entry name" value="MTHFR"/>
    <property type="match status" value="1"/>
</dbReference>
<dbReference type="GO" id="GO:0004489">
    <property type="term" value="F:methylenetetrahydrofolate reductase [NAD(P)H] activity"/>
    <property type="evidence" value="ECO:0007669"/>
    <property type="project" value="InterPro"/>
</dbReference>
<dbReference type="Gene3D" id="3.20.20.220">
    <property type="match status" value="1"/>
</dbReference>
<dbReference type="AlphaFoldDB" id="A0A2U3LWJ8"/>
<dbReference type="GO" id="GO:0035999">
    <property type="term" value="P:tetrahydrofolate interconversion"/>
    <property type="evidence" value="ECO:0007669"/>
    <property type="project" value="UniProtKB-UniPathway"/>
</dbReference>
<dbReference type="InterPro" id="IPR029041">
    <property type="entry name" value="FAD-linked_oxidoreductase-like"/>
</dbReference>
<gene>
    <name evidence="7" type="primary">metF_2a</name>
    <name evidence="7" type="ORF">SBF1_90023</name>
</gene>
<evidence type="ECO:0000256" key="5">
    <source>
        <dbReference type="ARBA" id="ARBA00023002"/>
    </source>
</evidence>
<keyword evidence="3 6" id="KW-0285">Flavoprotein</keyword>